<feature type="region of interest" description="Disordered" evidence="1">
    <location>
        <begin position="108"/>
        <end position="135"/>
    </location>
</feature>
<dbReference type="EMBL" id="JADKGY010000025">
    <property type="protein sequence ID" value="MBK9983745.1"/>
    <property type="molecule type" value="Genomic_DNA"/>
</dbReference>
<evidence type="ECO:0000313" key="3">
    <source>
        <dbReference type="EMBL" id="MBK9983745.1"/>
    </source>
</evidence>
<gene>
    <name evidence="3" type="ORF">IPP15_15475</name>
</gene>
<name>A0A9D7SUX8_9BACT</name>
<dbReference type="Proteomes" id="UP000808337">
    <property type="component" value="Unassembled WGS sequence"/>
</dbReference>
<dbReference type="AlphaFoldDB" id="A0A9D7SUX8"/>
<proteinExistence type="predicted"/>
<feature type="chain" id="PRO_5039352345" description="Organic solvent tolerance-like N-terminal domain-containing protein" evidence="2">
    <location>
        <begin position="19"/>
        <end position="135"/>
    </location>
</feature>
<feature type="signal peptide" evidence="2">
    <location>
        <begin position="1"/>
        <end position="18"/>
    </location>
</feature>
<organism evidence="3 4">
    <name type="scientific">Candidatus Opimibacter skivensis</name>
    <dbReference type="NCBI Taxonomy" id="2982028"/>
    <lineage>
        <taxon>Bacteria</taxon>
        <taxon>Pseudomonadati</taxon>
        <taxon>Bacteroidota</taxon>
        <taxon>Saprospiria</taxon>
        <taxon>Saprospirales</taxon>
        <taxon>Saprospiraceae</taxon>
        <taxon>Candidatus Opimibacter</taxon>
    </lineage>
</organism>
<evidence type="ECO:0008006" key="5">
    <source>
        <dbReference type="Google" id="ProtNLM"/>
    </source>
</evidence>
<evidence type="ECO:0000313" key="4">
    <source>
        <dbReference type="Proteomes" id="UP000808337"/>
    </source>
</evidence>
<reference evidence="3 4" key="1">
    <citation type="submission" date="2020-10" db="EMBL/GenBank/DDBJ databases">
        <title>Connecting structure to function with the recovery of over 1000 high-quality activated sludge metagenome-assembled genomes encoding full-length rRNA genes using long-read sequencing.</title>
        <authorList>
            <person name="Singleton C.M."/>
            <person name="Petriglieri F."/>
            <person name="Kristensen J.M."/>
            <person name="Kirkegaard R.H."/>
            <person name="Michaelsen T.Y."/>
            <person name="Andersen M.H."/>
            <person name="Karst S.M."/>
            <person name="Dueholm M.S."/>
            <person name="Nielsen P.H."/>
            <person name="Albertsen M."/>
        </authorList>
    </citation>
    <scope>NUCLEOTIDE SEQUENCE [LARGE SCALE GENOMIC DNA]</scope>
    <source>
        <strain evidence="3">Ribe_18-Q3-R11-54_MAXAC.273</strain>
    </source>
</reference>
<feature type="compositionally biased region" description="Basic and acidic residues" evidence="1">
    <location>
        <begin position="108"/>
        <end position="118"/>
    </location>
</feature>
<keyword evidence="2" id="KW-0732">Signal</keyword>
<evidence type="ECO:0000256" key="1">
    <source>
        <dbReference type="SAM" id="MobiDB-lite"/>
    </source>
</evidence>
<comment type="caution">
    <text evidence="3">The sequence shown here is derived from an EMBL/GenBank/DDBJ whole genome shotgun (WGS) entry which is preliminary data.</text>
</comment>
<evidence type="ECO:0000256" key="2">
    <source>
        <dbReference type="SAM" id="SignalP"/>
    </source>
</evidence>
<protein>
    <recommendedName>
        <fullName evidence="5">Organic solvent tolerance-like N-terminal domain-containing protein</fullName>
    </recommendedName>
</protein>
<accession>A0A9D7SUX8</accession>
<sequence length="135" mass="15458">MKPAFILFLSLLATHSFSQITSIWKGKTPGHECDWNWPCNWSNNRLPDDFTDVFIPVDNTLTYNYPVIKSDCIEINSLNMHRDASLIILNGKLSILDSAKSHYRKDQIQGKVKYEKPDPNSIPGDELTTIKSNKF</sequence>